<reference evidence="1 2" key="1">
    <citation type="submission" date="2013-11" db="EMBL/GenBank/DDBJ databases">
        <title>Genome sequencing of Stegodyphus mimosarum.</title>
        <authorList>
            <person name="Bechsgaard J."/>
        </authorList>
    </citation>
    <scope>NUCLEOTIDE SEQUENCE [LARGE SCALE GENOMIC DNA]</scope>
</reference>
<gene>
    <name evidence="1" type="ORF">X975_23543</name>
</gene>
<dbReference type="Proteomes" id="UP000054359">
    <property type="component" value="Unassembled WGS sequence"/>
</dbReference>
<protein>
    <submittedName>
        <fullName evidence="1">Uncharacterized protein</fullName>
    </submittedName>
</protein>
<accession>A0A087T2F1</accession>
<feature type="non-terminal residue" evidence="1">
    <location>
        <position position="33"/>
    </location>
</feature>
<organism evidence="1 2">
    <name type="scientific">Stegodyphus mimosarum</name>
    <name type="common">African social velvet spider</name>
    <dbReference type="NCBI Taxonomy" id="407821"/>
    <lineage>
        <taxon>Eukaryota</taxon>
        <taxon>Metazoa</taxon>
        <taxon>Ecdysozoa</taxon>
        <taxon>Arthropoda</taxon>
        <taxon>Chelicerata</taxon>
        <taxon>Arachnida</taxon>
        <taxon>Araneae</taxon>
        <taxon>Araneomorphae</taxon>
        <taxon>Entelegynae</taxon>
        <taxon>Eresoidea</taxon>
        <taxon>Eresidae</taxon>
        <taxon>Stegodyphus</taxon>
    </lineage>
</organism>
<evidence type="ECO:0000313" key="2">
    <source>
        <dbReference type="Proteomes" id="UP000054359"/>
    </source>
</evidence>
<name>A0A087T2F1_STEMI</name>
<evidence type="ECO:0000313" key="1">
    <source>
        <dbReference type="EMBL" id="KFM59290.1"/>
    </source>
</evidence>
<keyword evidence="2" id="KW-1185">Reference proteome</keyword>
<sequence length="33" mass="3408">MAGVPSSFCQLITGLGLPNAVQGMTAPELFRNS</sequence>
<dbReference type="AlphaFoldDB" id="A0A087T2F1"/>
<dbReference type="EMBL" id="KK113078">
    <property type="protein sequence ID" value="KFM59290.1"/>
    <property type="molecule type" value="Genomic_DNA"/>
</dbReference>
<proteinExistence type="predicted"/>